<feature type="domain" description="PAS" evidence="9">
    <location>
        <begin position="1307"/>
        <end position="1378"/>
    </location>
</feature>
<organism evidence="11 12">
    <name type="scientific">Aequorivita lipolytica</name>
    <dbReference type="NCBI Taxonomy" id="153267"/>
    <lineage>
        <taxon>Bacteria</taxon>
        <taxon>Pseudomonadati</taxon>
        <taxon>Bacteroidota</taxon>
        <taxon>Flavobacteriia</taxon>
        <taxon>Flavobacteriales</taxon>
        <taxon>Flavobacteriaceae</taxon>
        <taxon>Aequorivita</taxon>
    </lineage>
</organism>
<keyword evidence="3 6" id="KW-0597">Phosphoprotein</keyword>
<dbReference type="SMART" id="SM00448">
    <property type="entry name" value="REC"/>
    <property type="match status" value="1"/>
</dbReference>
<feature type="domain" description="PAC" evidence="10">
    <location>
        <begin position="1113"/>
        <end position="1164"/>
    </location>
</feature>
<feature type="domain" description="PAC" evidence="10">
    <location>
        <begin position="1254"/>
        <end position="1306"/>
    </location>
</feature>
<dbReference type="InterPro" id="IPR001610">
    <property type="entry name" value="PAC"/>
</dbReference>
<evidence type="ECO:0000313" key="11">
    <source>
        <dbReference type="EMBL" id="TXD68199.1"/>
    </source>
</evidence>
<dbReference type="NCBIfam" id="TIGR00229">
    <property type="entry name" value="sensory_box"/>
    <property type="match status" value="7"/>
</dbReference>
<dbReference type="InterPro" id="IPR036097">
    <property type="entry name" value="HisK_dim/P_sf"/>
</dbReference>
<evidence type="ECO:0000256" key="5">
    <source>
        <dbReference type="ARBA" id="ARBA00022777"/>
    </source>
</evidence>
<dbReference type="InterPro" id="IPR013767">
    <property type="entry name" value="PAS_fold"/>
</dbReference>
<keyword evidence="4" id="KW-0808">Transferase</keyword>
<evidence type="ECO:0000256" key="3">
    <source>
        <dbReference type="ARBA" id="ARBA00022553"/>
    </source>
</evidence>
<evidence type="ECO:0000259" key="7">
    <source>
        <dbReference type="PROSITE" id="PS50109"/>
    </source>
</evidence>
<feature type="domain" description="PAS" evidence="9">
    <location>
        <begin position="796"/>
        <end position="841"/>
    </location>
</feature>
<dbReference type="SUPFAM" id="SSF55874">
    <property type="entry name" value="ATPase domain of HSP90 chaperone/DNA topoisomerase II/histidine kinase"/>
    <property type="match status" value="1"/>
</dbReference>
<dbReference type="InterPro" id="IPR000700">
    <property type="entry name" value="PAS-assoc_C"/>
</dbReference>
<dbReference type="GO" id="GO:0000155">
    <property type="term" value="F:phosphorelay sensor kinase activity"/>
    <property type="evidence" value="ECO:0007669"/>
    <property type="project" value="InterPro"/>
</dbReference>
<evidence type="ECO:0000256" key="2">
    <source>
        <dbReference type="ARBA" id="ARBA00012438"/>
    </source>
</evidence>
<dbReference type="Pfam" id="PF13426">
    <property type="entry name" value="PAS_9"/>
    <property type="match status" value="4"/>
</dbReference>
<keyword evidence="12" id="KW-1185">Reference proteome</keyword>
<dbReference type="EC" id="2.7.13.3" evidence="2"/>
<dbReference type="InterPro" id="IPR052162">
    <property type="entry name" value="Sensor_kinase/Photoreceptor"/>
</dbReference>
<evidence type="ECO:0000256" key="1">
    <source>
        <dbReference type="ARBA" id="ARBA00000085"/>
    </source>
</evidence>
<keyword evidence="5" id="KW-0418">Kinase</keyword>
<dbReference type="PROSITE" id="PS50112">
    <property type="entry name" value="PAS"/>
    <property type="match status" value="7"/>
</dbReference>
<dbReference type="SUPFAM" id="SSF47384">
    <property type="entry name" value="Homodimeric domain of signal transducing histidine kinase"/>
    <property type="match status" value="1"/>
</dbReference>
<dbReference type="OrthoDB" id="9811889at2"/>
<evidence type="ECO:0000259" key="9">
    <source>
        <dbReference type="PROSITE" id="PS50112"/>
    </source>
</evidence>
<evidence type="ECO:0000313" key="12">
    <source>
        <dbReference type="Proteomes" id="UP000321945"/>
    </source>
</evidence>
<dbReference type="CDD" id="cd00130">
    <property type="entry name" value="PAS"/>
    <property type="match status" value="7"/>
</dbReference>
<protein>
    <recommendedName>
        <fullName evidence="2">histidine kinase</fullName>
        <ecNumber evidence="2">2.7.13.3</ecNumber>
    </recommendedName>
</protein>
<dbReference type="Gene3D" id="3.30.450.20">
    <property type="entry name" value="PAS domain"/>
    <property type="match status" value="10"/>
</dbReference>
<dbReference type="PROSITE" id="PS50110">
    <property type="entry name" value="RESPONSE_REGULATORY"/>
    <property type="match status" value="1"/>
</dbReference>
<dbReference type="SMART" id="SM00387">
    <property type="entry name" value="HATPase_c"/>
    <property type="match status" value="1"/>
</dbReference>
<evidence type="ECO:0000259" key="8">
    <source>
        <dbReference type="PROSITE" id="PS50110"/>
    </source>
</evidence>
<name>A0A5C6YLI3_9FLAO</name>
<dbReference type="CDD" id="cd00156">
    <property type="entry name" value="REC"/>
    <property type="match status" value="1"/>
</dbReference>
<dbReference type="Gene3D" id="3.40.50.2300">
    <property type="match status" value="1"/>
</dbReference>
<dbReference type="PRINTS" id="PR00344">
    <property type="entry name" value="BCTRLSENSOR"/>
</dbReference>
<dbReference type="Gene3D" id="1.10.287.130">
    <property type="match status" value="1"/>
</dbReference>
<feature type="domain" description="PAC" evidence="10">
    <location>
        <begin position="1381"/>
        <end position="1433"/>
    </location>
</feature>
<feature type="domain" description="PAC" evidence="10">
    <location>
        <begin position="989"/>
        <end position="1040"/>
    </location>
</feature>
<dbReference type="InterPro" id="IPR013656">
    <property type="entry name" value="PAS_4"/>
</dbReference>
<dbReference type="SMART" id="SM00388">
    <property type="entry name" value="HisKA"/>
    <property type="match status" value="1"/>
</dbReference>
<dbReference type="SMART" id="SM00091">
    <property type="entry name" value="PAS"/>
    <property type="match status" value="9"/>
</dbReference>
<dbReference type="InterPro" id="IPR036890">
    <property type="entry name" value="HATPase_C_sf"/>
</dbReference>
<feature type="domain" description="PAC" evidence="10">
    <location>
        <begin position="868"/>
        <end position="920"/>
    </location>
</feature>
<dbReference type="CDD" id="cd00082">
    <property type="entry name" value="HisKA"/>
    <property type="match status" value="1"/>
</dbReference>
<feature type="domain" description="PAS" evidence="9">
    <location>
        <begin position="1179"/>
        <end position="1251"/>
    </location>
</feature>
<feature type="domain" description="PAC" evidence="10">
    <location>
        <begin position="350"/>
        <end position="401"/>
    </location>
</feature>
<dbReference type="Pfam" id="PF00512">
    <property type="entry name" value="HisKA"/>
    <property type="match status" value="1"/>
</dbReference>
<feature type="domain" description="PAC" evidence="10">
    <location>
        <begin position="226"/>
        <end position="278"/>
    </location>
</feature>
<dbReference type="InterPro" id="IPR005467">
    <property type="entry name" value="His_kinase_dom"/>
</dbReference>
<evidence type="ECO:0000256" key="4">
    <source>
        <dbReference type="ARBA" id="ARBA00022679"/>
    </source>
</evidence>
<feature type="domain" description="Response regulatory" evidence="8">
    <location>
        <begin position="23"/>
        <end position="139"/>
    </location>
</feature>
<dbReference type="Gene3D" id="2.10.70.100">
    <property type="match status" value="1"/>
</dbReference>
<comment type="catalytic activity">
    <reaction evidence="1">
        <text>ATP + protein L-histidine = ADP + protein N-phospho-L-histidine.</text>
        <dbReference type="EC" id="2.7.13.3"/>
    </reaction>
</comment>
<dbReference type="PROSITE" id="PS50113">
    <property type="entry name" value="PAC"/>
    <property type="match status" value="7"/>
</dbReference>
<dbReference type="SMART" id="SM00086">
    <property type="entry name" value="PAC"/>
    <property type="match status" value="9"/>
</dbReference>
<dbReference type="InterPro" id="IPR000014">
    <property type="entry name" value="PAS"/>
</dbReference>
<proteinExistence type="predicted"/>
<dbReference type="InterPro" id="IPR011006">
    <property type="entry name" value="CheY-like_superfamily"/>
</dbReference>
<reference evidence="11 12" key="1">
    <citation type="submission" date="2019-08" db="EMBL/GenBank/DDBJ databases">
        <title>Genome of Aequorivita lipolytica Y10-2 (type strain).</title>
        <authorList>
            <person name="Bowman J.P."/>
        </authorList>
    </citation>
    <scope>NUCLEOTIDE SEQUENCE [LARGE SCALE GENOMIC DNA]</scope>
    <source>
        <strain evidence="11 12">Y10-2</strain>
    </source>
</reference>
<dbReference type="GO" id="GO:0006355">
    <property type="term" value="P:regulation of DNA-templated transcription"/>
    <property type="evidence" value="ECO:0007669"/>
    <property type="project" value="InterPro"/>
</dbReference>
<evidence type="ECO:0000256" key="6">
    <source>
        <dbReference type="PROSITE-ProRule" id="PRU00169"/>
    </source>
</evidence>
<dbReference type="Pfam" id="PF00989">
    <property type="entry name" value="PAS"/>
    <property type="match status" value="1"/>
</dbReference>
<dbReference type="Pfam" id="PF00072">
    <property type="entry name" value="Response_reg"/>
    <property type="match status" value="1"/>
</dbReference>
<feature type="domain" description="PAS" evidence="9">
    <location>
        <begin position="1041"/>
        <end position="1090"/>
    </location>
</feature>
<dbReference type="InterPro" id="IPR003594">
    <property type="entry name" value="HATPase_dom"/>
</dbReference>
<feature type="domain" description="PAS" evidence="9">
    <location>
        <begin position="543"/>
        <end position="613"/>
    </location>
</feature>
<feature type="domain" description="PAS" evidence="9">
    <location>
        <begin position="279"/>
        <end position="321"/>
    </location>
</feature>
<dbReference type="Proteomes" id="UP000321945">
    <property type="component" value="Unassembled WGS sequence"/>
</dbReference>
<dbReference type="InterPro" id="IPR003661">
    <property type="entry name" value="HisK_dim/P_dom"/>
</dbReference>
<dbReference type="Pfam" id="PF08447">
    <property type="entry name" value="PAS_3"/>
    <property type="match status" value="2"/>
</dbReference>
<sequence length="1663" mass="189286">MAASEPTSHLNKQKSPKLNTKLKILHLEDSPTDAELVESELKKGNIQFEKLVVGTKTAFEKALKEFAPDIILADHTLTSFDSFEAIRILKLQDLKIPFILVTATVSDEYAVEVMKAGADDYIPKDRLHRLPQAVLNAIEKFSCEKERKRTIYDHAHLAAIVNASNYGIISKTLDGIISSWNIGAEKLFGYSAAETIGKNISIIIPPDCLQEESEFMESIKRDESIQQFETVRLTKNGIRVDVSLTISPLKDNNGKVIGAVKIVHDITERKKAEQILYDSEEKYHSLFDNSLDAILLTVTDGKILAANPAACTMFGMSEKEICEAGRFGLVDNTDPRVAAALEERQRTGKAKAELTLIRGNGERFQGELTSVVYKNANGEQRTSMIVRDISERKLADQLLKESEQFNKGVLSSLAAQIAVINEDGNIISVNKAWDDFAEENGETRLSRVSTGSNYFDVCKRSIENGDSDAAEALAGIQSVLKKEEEKFEMEYPCHSPKQQLWFLLSVKNFGSDAHKVVISHQDITERKIAENKLNNTSAELQKTLSELHKILDSSLDVICTINADGEFVNVSAASQQVWGYTPEELIGSKFMNLVYREDADITTKAAEKIARGIQMPLFENRYVHKNGKAVPILWSVNWDEKLQLMFCIAKDVTEKKNLEKAIESERDQFYDMFLKAPSAIGMLKGANHVFEMANPLYLKLIGKKDIVGKTVAEVLPEVIEQGFVSMLDQVYQTGESYTGTEMLVKVNTEKNGEMTDFYIDFVYQAYRNGKGDIEGVFFFINDVTEQIISQKEIEKSEKQYRQIVETANEGIWQIDEKCRTTFVNKKMCEILEYTEEEMMGKENYYFMDEGGKEKALTALKRRKKGIAENLEYSFISKNRKIVLTKVSANPFFDDLGNFKGSLGMVSDITEKKHLEDLLEKSNKLAAVGSWEIDVVTESVYWSDITKEIREVDKDYVPQLGEGISYFKEGTHRDTIEQKVKDCIKHGTPWDEELQIITFKGNEKWVRTIGEGDFLNEKCIKIHGSFQDITDRKNAEIKIRESEFQYRQIVETAQEGIWMLDENSETTFVNQKMCEIIGYSFDEMMGKTNFFFKDEADLQTAIDALKKRRQGISETYRASFLKKDGRLIWTQIASNPIFDAKEFKGSLWMVSDITEKLVVDKMLMESEQKYRKLATELEIERTRLVTAQSVAKVGSWETDLQTWQVNWSEEMYRLYGTDPNNFEPSYKSIQSFVHPEDREMIDKAFKDSLNKSGSSSIEHRIITLQGIEKWVEENWSVARDEKGSPMVAIGTCQDITESKKAAVKVIRSETKLKVAQHIAHVGSYEVDMVTKEQSWSDEFYRILGIKEDVIPSREAFVSFIHPDDRAMALSTMEDALSAYIDSSFQFRFIRKNGESGYALSEWKFEFDSHRNPLFIHGILRDLTKEKKAENERAKMMSDIVQRNSDLEQFSYMVSHNLRAPTANIIGFAEILEDETLKPKEQKELLQGLSASVTGLDTIIKDINTILQINREVHEKKETVIFSKLVNDIMLSIGNLLYNHSVHIKRDFSEVDEIYSLKVYIYSIFYNLISNSIKYSKPNVPPLIEIKSKKENGKIILIFIDNGLGMDMTTKEDKIFGLYNRFHSHVEGKGMGLFMVKTQVELLGGKIAIASELNKGTEFTIEFEI</sequence>
<comment type="caution">
    <text evidence="11">The sequence shown here is derived from an EMBL/GenBank/DDBJ whole genome shotgun (WGS) entry which is preliminary data.</text>
</comment>
<dbReference type="InterPro" id="IPR013655">
    <property type="entry name" value="PAS_fold_3"/>
</dbReference>
<dbReference type="InterPro" id="IPR004358">
    <property type="entry name" value="Sig_transdc_His_kin-like_C"/>
</dbReference>
<feature type="modified residue" description="4-aspartylphosphate" evidence="6">
    <location>
        <position position="74"/>
    </location>
</feature>
<dbReference type="SUPFAM" id="SSF52172">
    <property type="entry name" value="CheY-like"/>
    <property type="match status" value="1"/>
</dbReference>
<accession>A0A5C6YLI3</accession>
<dbReference type="InterPro" id="IPR035965">
    <property type="entry name" value="PAS-like_dom_sf"/>
</dbReference>
<dbReference type="Pfam" id="PF02518">
    <property type="entry name" value="HATPase_c"/>
    <property type="match status" value="1"/>
</dbReference>
<evidence type="ECO:0000259" key="10">
    <source>
        <dbReference type="PROSITE" id="PS50113"/>
    </source>
</evidence>
<dbReference type="EMBL" id="VORU01000013">
    <property type="protein sequence ID" value="TXD68199.1"/>
    <property type="molecule type" value="Genomic_DNA"/>
</dbReference>
<feature type="domain" description="Histidine kinase" evidence="7">
    <location>
        <begin position="1451"/>
        <end position="1663"/>
    </location>
</feature>
<dbReference type="PANTHER" id="PTHR43304:SF1">
    <property type="entry name" value="PAC DOMAIN-CONTAINING PROTEIN"/>
    <property type="match status" value="1"/>
</dbReference>
<dbReference type="InterPro" id="IPR001789">
    <property type="entry name" value="Sig_transdc_resp-reg_receiver"/>
</dbReference>
<dbReference type="PROSITE" id="PS50109">
    <property type="entry name" value="HIS_KIN"/>
    <property type="match status" value="1"/>
</dbReference>
<dbReference type="Gene3D" id="3.30.565.10">
    <property type="entry name" value="Histidine kinase-like ATPase, C-terminal domain"/>
    <property type="match status" value="1"/>
</dbReference>
<dbReference type="SUPFAM" id="SSF55785">
    <property type="entry name" value="PYP-like sensor domain (PAS domain)"/>
    <property type="match status" value="10"/>
</dbReference>
<feature type="domain" description="PAS" evidence="9">
    <location>
        <begin position="153"/>
        <end position="222"/>
    </location>
</feature>
<gene>
    <name evidence="11" type="ORF">ESV24_13005</name>
</gene>
<dbReference type="PANTHER" id="PTHR43304">
    <property type="entry name" value="PHYTOCHROME-LIKE PROTEIN CPH1"/>
    <property type="match status" value="1"/>
</dbReference>
<dbReference type="Pfam" id="PF08448">
    <property type="entry name" value="PAS_4"/>
    <property type="match status" value="1"/>
</dbReference>